<proteinExistence type="predicted"/>
<sequence>MGALFFRGSLFVTSKLCFKLGNPRAKLRKLSDEIDPCGTE</sequence>
<evidence type="ECO:0000313" key="2">
    <source>
        <dbReference type="Proteomes" id="UP000032702"/>
    </source>
</evidence>
<organism evidence="1 2">
    <name type="scientific">Stigmatella aurantiaca (strain DW4/3-1)</name>
    <dbReference type="NCBI Taxonomy" id="378806"/>
    <lineage>
        <taxon>Bacteria</taxon>
        <taxon>Pseudomonadati</taxon>
        <taxon>Myxococcota</taxon>
        <taxon>Myxococcia</taxon>
        <taxon>Myxococcales</taxon>
        <taxon>Cystobacterineae</taxon>
        <taxon>Archangiaceae</taxon>
        <taxon>Stigmatella</taxon>
    </lineage>
</organism>
<dbReference type="EMBL" id="AAMD01000029">
    <property type="protein sequence ID" value="EAU67661.1"/>
    <property type="molecule type" value="Genomic_DNA"/>
</dbReference>
<reference evidence="1 2" key="1">
    <citation type="submission" date="2006-04" db="EMBL/GenBank/DDBJ databases">
        <authorList>
            <person name="Nierman W.C."/>
        </authorList>
    </citation>
    <scope>NUCLEOTIDE SEQUENCE [LARGE SCALE GENOMIC DNA]</scope>
    <source>
        <strain evidence="1 2">DW4/3-1</strain>
    </source>
</reference>
<dbReference type="AlphaFoldDB" id="Q096K6"/>
<comment type="caution">
    <text evidence="1">The sequence shown here is derived from an EMBL/GenBank/DDBJ whole genome shotgun (WGS) entry which is preliminary data.</text>
</comment>
<protein>
    <submittedName>
        <fullName evidence="1">Uncharacterized protein</fullName>
    </submittedName>
</protein>
<accession>Q096K6</accession>
<dbReference type="Proteomes" id="UP000032702">
    <property type="component" value="Unassembled WGS sequence"/>
</dbReference>
<name>Q096K6_STIAD</name>
<evidence type="ECO:0000313" key="1">
    <source>
        <dbReference type="EMBL" id="EAU67661.1"/>
    </source>
</evidence>
<gene>
    <name evidence="1" type="ORF">STIAU_0602</name>
</gene>